<evidence type="ECO:0000313" key="1">
    <source>
        <dbReference type="EMBL" id="QDV17746.1"/>
    </source>
</evidence>
<evidence type="ECO:0000313" key="2">
    <source>
        <dbReference type="Proteomes" id="UP000320839"/>
    </source>
</evidence>
<dbReference type="AlphaFoldDB" id="A0A518FN09"/>
<reference evidence="1 2" key="1">
    <citation type="submission" date="2019-02" db="EMBL/GenBank/DDBJ databases">
        <title>Deep-cultivation of Planctomycetes and their phenomic and genomic characterization uncovers novel biology.</title>
        <authorList>
            <person name="Wiegand S."/>
            <person name="Jogler M."/>
            <person name="Boedeker C."/>
            <person name="Pinto D."/>
            <person name="Vollmers J."/>
            <person name="Rivas-Marin E."/>
            <person name="Kohn T."/>
            <person name="Peeters S.H."/>
            <person name="Heuer A."/>
            <person name="Rast P."/>
            <person name="Oberbeckmann S."/>
            <person name="Bunk B."/>
            <person name="Jeske O."/>
            <person name="Meyerdierks A."/>
            <person name="Storesund J.E."/>
            <person name="Kallscheuer N."/>
            <person name="Luecker S."/>
            <person name="Lage O.M."/>
            <person name="Pohl T."/>
            <person name="Merkel B.J."/>
            <person name="Hornburger P."/>
            <person name="Mueller R.-W."/>
            <person name="Bruemmer F."/>
            <person name="Labrenz M."/>
            <person name="Spormann A.M."/>
            <person name="Op den Camp H."/>
            <person name="Overmann J."/>
            <person name="Amann R."/>
            <person name="Jetten M.S.M."/>
            <person name="Mascher T."/>
            <person name="Medema M.H."/>
            <person name="Devos D.P."/>
            <person name="Kaster A.-K."/>
            <person name="Ovreas L."/>
            <person name="Rohde M."/>
            <person name="Galperin M.Y."/>
            <person name="Jogler C."/>
        </authorList>
    </citation>
    <scope>NUCLEOTIDE SEQUENCE [LARGE SCALE GENOMIC DNA]</scope>
    <source>
        <strain evidence="1 2">Pan153</strain>
    </source>
</reference>
<sequence length="35" mass="4033">MNAIKHDADISKTPKGCIFAYLVYFEDLGFAKVYY</sequence>
<accession>A0A518FN09</accession>
<protein>
    <submittedName>
        <fullName evidence="1">Uncharacterized protein</fullName>
    </submittedName>
</protein>
<proteinExistence type="predicted"/>
<gene>
    <name evidence="1" type="ORF">Pan153_24010</name>
</gene>
<name>A0A518FN09_9PLAN</name>
<dbReference type="Proteomes" id="UP000320839">
    <property type="component" value="Chromosome"/>
</dbReference>
<organism evidence="1 2">
    <name type="scientific">Gimesia panareensis</name>
    <dbReference type="NCBI Taxonomy" id="2527978"/>
    <lineage>
        <taxon>Bacteria</taxon>
        <taxon>Pseudomonadati</taxon>
        <taxon>Planctomycetota</taxon>
        <taxon>Planctomycetia</taxon>
        <taxon>Planctomycetales</taxon>
        <taxon>Planctomycetaceae</taxon>
        <taxon>Gimesia</taxon>
    </lineage>
</organism>
<dbReference type="EMBL" id="CP036317">
    <property type="protein sequence ID" value="QDV17746.1"/>
    <property type="molecule type" value="Genomic_DNA"/>
</dbReference>